<dbReference type="AlphaFoldDB" id="A0A0C3C551"/>
<evidence type="ECO:0000256" key="4">
    <source>
        <dbReference type="ARBA" id="ARBA00049194"/>
    </source>
</evidence>
<dbReference type="InterPro" id="IPR016162">
    <property type="entry name" value="Ald_DH_N"/>
</dbReference>
<evidence type="ECO:0000313" key="8">
    <source>
        <dbReference type="EMBL" id="KIM94033.1"/>
    </source>
</evidence>
<dbReference type="GO" id="GO:0004029">
    <property type="term" value="F:aldehyde dehydrogenase (NAD+) activity"/>
    <property type="evidence" value="ECO:0007669"/>
    <property type="project" value="UniProtKB-EC"/>
</dbReference>
<dbReference type="PROSITE" id="PS00687">
    <property type="entry name" value="ALDEHYDE_DEHYDR_GLU"/>
    <property type="match status" value="1"/>
</dbReference>
<dbReference type="Gene3D" id="3.40.309.10">
    <property type="entry name" value="Aldehyde Dehydrogenase, Chain A, domain 2"/>
    <property type="match status" value="1"/>
</dbReference>
<evidence type="ECO:0000256" key="3">
    <source>
        <dbReference type="ARBA" id="ARBA00024226"/>
    </source>
</evidence>
<accession>A0A0C3C551</accession>
<protein>
    <recommendedName>
        <fullName evidence="3">aldehyde dehydrogenase (NAD(+))</fullName>
        <ecNumber evidence="3">1.2.1.3</ecNumber>
    </recommendedName>
</protein>
<dbReference type="SUPFAM" id="SSF53720">
    <property type="entry name" value="ALDH-like"/>
    <property type="match status" value="1"/>
</dbReference>
<proteinExistence type="inferred from homology"/>
<evidence type="ECO:0000256" key="2">
    <source>
        <dbReference type="ARBA" id="ARBA00023002"/>
    </source>
</evidence>
<feature type="domain" description="Aldehyde dehydrogenase" evidence="7">
    <location>
        <begin position="19"/>
        <end position="482"/>
    </location>
</feature>
<dbReference type="Pfam" id="PF00171">
    <property type="entry name" value="Aldedh"/>
    <property type="match status" value="1"/>
</dbReference>
<reference evidence="9" key="2">
    <citation type="submission" date="2015-01" db="EMBL/GenBank/DDBJ databases">
        <title>Evolutionary Origins and Diversification of the Mycorrhizal Mutualists.</title>
        <authorList>
            <consortium name="DOE Joint Genome Institute"/>
            <consortium name="Mycorrhizal Genomics Consortium"/>
            <person name="Kohler A."/>
            <person name="Kuo A."/>
            <person name="Nagy L.G."/>
            <person name="Floudas D."/>
            <person name="Copeland A."/>
            <person name="Barry K.W."/>
            <person name="Cichocki N."/>
            <person name="Veneault-Fourrey C."/>
            <person name="LaButti K."/>
            <person name="Lindquist E.A."/>
            <person name="Lipzen A."/>
            <person name="Lundell T."/>
            <person name="Morin E."/>
            <person name="Murat C."/>
            <person name="Riley R."/>
            <person name="Ohm R."/>
            <person name="Sun H."/>
            <person name="Tunlid A."/>
            <person name="Henrissat B."/>
            <person name="Grigoriev I.V."/>
            <person name="Hibbett D.S."/>
            <person name="Martin F."/>
        </authorList>
    </citation>
    <scope>NUCLEOTIDE SEQUENCE [LARGE SCALE GENOMIC DNA]</scope>
    <source>
        <strain evidence="9">Zn</strain>
    </source>
</reference>
<dbReference type="OrthoDB" id="310895at2759"/>
<dbReference type="InterPro" id="IPR029510">
    <property type="entry name" value="Ald_DH_CS_GLU"/>
</dbReference>
<dbReference type="EMBL" id="KN832891">
    <property type="protein sequence ID" value="KIM94033.1"/>
    <property type="molecule type" value="Genomic_DNA"/>
</dbReference>
<dbReference type="InterPro" id="IPR016160">
    <property type="entry name" value="Ald_DH_CS_CYS"/>
</dbReference>
<name>A0A0C3C551_OIDMZ</name>
<dbReference type="FunFam" id="3.40.309.10:FF:000012">
    <property type="entry name" value="Betaine aldehyde dehydrogenase"/>
    <property type="match status" value="1"/>
</dbReference>
<feature type="active site" evidence="5">
    <location>
        <position position="258"/>
    </location>
</feature>
<dbReference type="PANTHER" id="PTHR11699">
    <property type="entry name" value="ALDEHYDE DEHYDROGENASE-RELATED"/>
    <property type="match status" value="1"/>
</dbReference>
<comment type="catalytic activity">
    <reaction evidence="4">
        <text>an aldehyde + NAD(+) + H2O = a carboxylate + NADH + 2 H(+)</text>
        <dbReference type="Rhea" id="RHEA:16185"/>
        <dbReference type="ChEBI" id="CHEBI:15377"/>
        <dbReference type="ChEBI" id="CHEBI:15378"/>
        <dbReference type="ChEBI" id="CHEBI:17478"/>
        <dbReference type="ChEBI" id="CHEBI:29067"/>
        <dbReference type="ChEBI" id="CHEBI:57540"/>
        <dbReference type="ChEBI" id="CHEBI:57945"/>
        <dbReference type="EC" id="1.2.1.3"/>
    </reaction>
</comment>
<dbReference type="InterPro" id="IPR015590">
    <property type="entry name" value="Aldehyde_DH_dom"/>
</dbReference>
<evidence type="ECO:0000259" key="7">
    <source>
        <dbReference type="Pfam" id="PF00171"/>
    </source>
</evidence>
<evidence type="ECO:0000256" key="6">
    <source>
        <dbReference type="RuleBase" id="RU003345"/>
    </source>
</evidence>
<keyword evidence="2 6" id="KW-0560">Oxidoreductase</keyword>
<evidence type="ECO:0000256" key="1">
    <source>
        <dbReference type="ARBA" id="ARBA00009986"/>
    </source>
</evidence>
<dbReference type="Proteomes" id="UP000054321">
    <property type="component" value="Unassembled WGS sequence"/>
</dbReference>
<dbReference type="InParanoid" id="A0A0C3C551"/>
<dbReference type="Gene3D" id="3.40.605.10">
    <property type="entry name" value="Aldehyde Dehydrogenase, Chain A, domain 1"/>
    <property type="match status" value="1"/>
</dbReference>
<sequence length="494" mass="52704">MTSSRSFPIETRLFVNNEFVEAKSGEKLTIVNPFNENVVTTDLHVASADDINDAVLAAQTAFASGPWSTFTGQQRAVCLNKFADLLESHAEELAYLDAICMGMPVGINSGFVIPTTASVFRYYAGWADKIGGESFEPDDGMYKIVRHVPLGVCAGIAPWNGPILYAGLKIAPALAAGNAFIFKASEKSPLSALAMGPLAIEAGFPKGVLQFVNGAGKTGASLASHMQIASISFTGSTGVGKIVQDLATKSNMKKVTLELGGKSPALVFEDADLESALPAVTDGLLFNSGQVCVAMSRLFIQDTIADKFITLVKSKFQAADKLTGFDPLQLATSYGPMADSQHFRRVMQYIENGKKKTQVLTGGSKKGGKGYFVEPTIFLNPSTDDPIYREEIFGPVLVVNTFSTPEEAIRLANDTDTGLAASLYTSDISRALSVASKLEAGSVSINSAFFPNNSVPFGGWKMSGSGKELGKDGLMEYMKTQAILVNMKMPNRVR</sequence>
<dbReference type="STRING" id="913774.A0A0C3C551"/>
<dbReference type="EC" id="1.2.1.3" evidence="3"/>
<dbReference type="FunFam" id="3.40.605.10:FF:000007">
    <property type="entry name" value="NAD/NADP-dependent betaine aldehyde dehydrogenase"/>
    <property type="match status" value="1"/>
</dbReference>
<dbReference type="PROSITE" id="PS00070">
    <property type="entry name" value="ALDEHYDE_DEHYDR_CYS"/>
    <property type="match status" value="1"/>
</dbReference>
<comment type="similarity">
    <text evidence="1 6">Belongs to the aldehyde dehydrogenase family.</text>
</comment>
<dbReference type="InterPro" id="IPR016163">
    <property type="entry name" value="Ald_DH_C"/>
</dbReference>
<keyword evidence="9" id="KW-1185">Reference proteome</keyword>
<reference evidence="8 9" key="1">
    <citation type="submission" date="2014-04" db="EMBL/GenBank/DDBJ databases">
        <authorList>
            <consortium name="DOE Joint Genome Institute"/>
            <person name="Kuo A."/>
            <person name="Martino E."/>
            <person name="Perotto S."/>
            <person name="Kohler A."/>
            <person name="Nagy L.G."/>
            <person name="Floudas D."/>
            <person name="Copeland A."/>
            <person name="Barry K.W."/>
            <person name="Cichocki N."/>
            <person name="Veneault-Fourrey C."/>
            <person name="LaButti K."/>
            <person name="Lindquist E.A."/>
            <person name="Lipzen A."/>
            <person name="Lundell T."/>
            <person name="Morin E."/>
            <person name="Murat C."/>
            <person name="Sun H."/>
            <person name="Tunlid A."/>
            <person name="Henrissat B."/>
            <person name="Grigoriev I.V."/>
            <person name="Hibbett D.S."/>
            <person name="Martin F."/>
            <person name="Nordberg H.P."/>
            <person name="Cantor M.N."/>
            <person name="Hua S.X."/>
        </authorList>
    </citation>
    <scope>NUCLEOTIDE SEQUENCE [LARGE SCALE GENOMIC DNA]</scope>
    <source>
        <strain evidence="8 9">Zn</strain>
    </source>
</reference>
<gene>
    <name evidence="8" type="ORF">OIDMADRAFT_35092</name>
</gene>
<evidence type="ECO:0000256" key="5">
    <source>
        <dbReference type="PROSITE-ProRule" id="PRU10007"/>
    </source>
</evidence>
<evidence type="ECO:0000313" key="9">
    <source>
        <dbReference type="Proteomes" id="UP000054321"/>
    </source>
</evidence>
<dbReference type="HOGENOM" id="CLU_005391_0_1_1"/>
<organism evidence="8 9">
    <name type="scientific">Oidiodendron maius (strain Zn)</name>
    <dbReference type="NCBI Taxonomy" id="913774"/>
    <lineage>
        <taxon>Eukaryota</taxon>
        <taxon>Fungi</taxon>
        <taxon>Dikarya</taxon>
        <taxon>Ascomycota</taxon>
        <taxon>Pezizomycotina</taxon>
        <taxon>Leotiomycetes</taxon>
        <taxon>Leotiomycetes incertae sedis</taxon>
        <taxon>Myxotrichaceae</taxon>
        <taxon>Oidiodendron</taxon>
    </lineage>
</organism>
<dbReference type="InterPro" id="IPR016161">
    <property type="entry name" value="Ald_DH/histidinol_DH"/>
</dbReference>